<sequence>MGPPIASAAELRRGRWKGPVEGSTGDEEVRAAAGSAVWSSRAATMGLQLPIGSAEVKGERIPQRRPPCCARRHRHSYKATVPAPNNASQPCKQNNSCSTGMAATVSSVGSSTDTVALPS</sequence>
<dbReference type="AlphaFoldDB" id="A0A6G1CDW9"/>
<dbReference type="Proteomes" id="UP000479710">
    <property type="component" value="Unassembled WGS sequence"/>
</dbReference>
<comment type="caution">
    <text evidence="2">The sequence shown here is derived from an EMBL/GenBank/DDBJ whole genome shotgun (WGS) entry which is preliminary data.</text>
</comment>
<gene>
    <name evidence="2" type="ORF">E2562_007190</name>
</gene>
<proteinExistence type="predicted"/>
<evidence type="ECO:0000313" key="2">
    <source>
        <dbReference type="EMBL" id="KAF0898340.1"/>
    </source>
</evidence>
<name>A0A6G1CDW9_9ORYZ</name>
<reference evidence="2 3" key="1">
    <citation type="submission" date="2019-11" db="EMBL/GenBank/DDBJ databases">
        <title>Whole genome sequence of Oryza granulata.</title>
        <authorList>
            <person name="Li W."/>
        </authorList>
    </citation>
    <scope>NUCLEOTIDE SEQUENCE [LARGE SCALE GENOMIC DNA]</scope>
    <source>
        <strain evidence="3">cv. Menghai</strain>
        <tissue evidence="2">Leaf</tissue>
    </source>
</reference>
<organism evidence="2 3">
    <name type="scientific">Oryza meyeriana var. granulata</name>
    <dbReference type="NCBI Taxonomy" id="110450"/>
    <lineage>
        <taxon>Eukaryota</taxon>
        <taxon>Viridiplantae</taxon>
        <taxon>Streptophyta</taxon>
        <taxon>Embryophyta</taxon>
        <taxon>Tracheophyta</taxon>
        <taxon>Spermatophyta</taxon>
        <taxon>Magnoliopsida</taxon>
        <taxon>Liliopsida</taxon>
        <taxon>Poales</taxon>
        <taxon>Poaceae</taxon>
        <taxon>BOP clade</taxon>
        <taxon>Oryzoideae</taxon>
        <taxon>Oryzeae</taxon>
        <taxon>Oryzinae</taxon>
        <taxon>Oryza</taxon>
        <taxon>Oryza meyeriana</taxon>
    </lineage>
</organism>
<evidence type="ECO:0000313" key="3">
    <source>
        <dbReference type="Proteomes" id="UP000479710"/>
    </source>
</evidence>
<feature type="region of interest" description="Disordered" evidence="1">
    <location>
        <begin position="1"/>
        <end position="28"/>
    </location>
</feature>
<protein>
    <submittedName>
        <fullName evidence="2">Uncharacterized protein</fullName>
    </submittedName>
</protein>
<accession>A0A6G1CDW9</accession>
<dbReference type="EMBL" id="SPHZ02000009">
    <property type="protein sequence ID" value="KAF0898340.1"/>
    <property type="molecule type" value="Genomic_DNA"/>
</dbReference>
<evidence type="ECO:0000256" key="1">
    <source>
        <dbReference type="SAM" id="MobiDB-lite"/>
    </source>
</evidence>
<keyword evidence="3" id="KW-1185">Reference proteome</keyword>